<feature type="compositionally biased region" description="Pro residues" evidence="4">
    <location>
        <begin position="272"/>
        <end position="281"/>
    </location>
</feature>
<comment type="subcellular location">
    <subcellularLocation>
        <location evidence="1">Nucleus</location>
    </subcellularLocation>
</comment>
<gene>
    <name evidence="8" type="ORF">PENVUL_c019G04310</name>
</gene>
<keyword evidence="3" id="KW-0539">Nucleus</keyword>
<feature type="domain" description="PH" evidence="6">
    <location>
        <begin position="771"/>
        <end position="913"/>
    </location>
</feature>
<feature type="domain" description="PH" evidence="7">
    <location>
        <begin position="1317"/>
        <end position="1447"/>
    </location>
</feature>
<feature type="compositionally biased region" description="Basic and acidic residues" evidence="4">
    <location>
        <begin position="345"/>
        <end position="354"/>
    </location>
</feature>
<feature type="compositionally biased region" description="Basic and acidic residues" evidence="4">
    <location>
        <begin position="400"/>
        <end position="413"/>
    </location>
</feature>
<feature type="compositionally biased region" description="Polar residues" evidence="4">
    <location>
        <begin position="8"/>
        <end position="22"/>
    </location>
</feature>
<evidence type="ECO:0000313" key="8">
    <source>
        <dbReference type="EMBL" id="OQE06296.1"/>
    </source>
</evidence>
<feature type="domain" description="DBL homology" evidence="5">
    <location>
        <begin position="551"/>
        <end position="758"/>
    </location>
</feature>
<evidence type="ECO:0000256" key="3">
    <source>
        <dbReference type="ARBA" id="ARBA00023242"/>
    </source>
</evidence>
<feature type="region of interest" description="Disordered" evidence="4">
    <location>
        <begin position="1587"/>
        <end position="1638"/>
    </location>
</feature>
<dbReference type="Proteomes" id="UP000191518">
    <property type="component" value="Unassembled WGS sequence"/>
</dbReference>
<feature type="compositionally biased region" description="Low complexity" evidence="4">
    <location>
        <begin position="1621"/>
        <end position="1633"/>
    </location>
</feature>
<dbReference type="GO" id="GO:0035861">
    <property type="term" value="C:site of double-strand break"/>
    <property type="evidence" value="ECO:0007669"/>
    <property type="project" value="TreeGrafter"/>
</dbReference>
<dbReference type="PANTHER" id="PTHR23196:SF1">
    <property type="entry name" value="PAX-INTERACTING PROTEIN 1"/>
    <property type="match status" value="1"/>
</dbReference>
<dbReference type="Pfam" id="PF24344">
    <property type="entry name" value="PH_23"/>
    <property type="match status" value="1"/>
</dbReference>
<keyword evidence="9" id="KW-1185">Reference proteome</keyword>
<evidence type="ECO:0000259" key="5">
    <source>
        <dbReference type="Pfam" id="PF24340"/>
    </source>
</evidence>
<evidence type="ECO:0000259" key="6">
    <source>
        <dbReference type="Pfam" id="PF24344"/>
    </source>
</evidence>
<feature type="compositionally biased region" description="Acidic residues" evidence="4">
    <location>
        <begin position="490"/>
        <end position="503"/>
    </location>
</feature>
<dbReference type="GO" id="GO:0006974">
    <property type="term" value="P:DNA damage response"/>
    <property type="evidence" value="ECO:0007669"/>
    <property type="project" value="UniProtKB-KW"/>
</dbReference>
<evidence type="ECO:0000256" key="1">
    <source>
        <dbReference type="ARBA" id="ARBA00004123"/>
    </source>
</evidence>
<feature type="compositionally biased region" description="Polar residues" evidence="4">
    <location>
        <begin position="969"/>
        <end position="998"/>
    </location>
</feature>
<feature type="compositionally biased region" description="Basic residues" evidence="4">
    <location>
        <begin position="1176"/>
        <end position="1185"/>
    </location>
</feature>
<feature type="region of interest" description="Disordered" evidence="4">
    <location>
        <begin position="923"/>
        <end position="1289"/>
    </location>
</feature>
<dbReference type="STRING" id="29845.A0A1V6RXB3"/>
<feature type="compositionally biased region" description="Basic and acidic residues" evidence="4">
    <location>
        <begin position="76"/>
        <end position="89"/>
    </location>
</feature>
<feature type="region of interest" description="Disordered" evidence="4">
    <location>
        <begin position="1"/>
        <end position="441"/>
    </location>
</feature>
<feature type="compositionally biased region" description="Basic and acidic residues" evidence="4">
    <location>
        <begin position="150"/>
        <end position="166"/>
    </location>
</feature>
<feature type="compositionally biased region" description="Polar residues" evidence="4">
    <location>
        <begin position="1204"/>
        <end position="1215"/>
    </location>
</feature>
<proteinExistence type="predicted"/>
<name>A0A1V6RXB3_9EURO</name>
<evidence type="ECO:0000259" key="7">
    <source>
        <dbReference type="Pfam" id="PF24345"/>
    </source>
</evidence>
<feature type="region of interest" description="Disordered" evidence="4">
    <location>
        <begin position="471"/>
        <end position="507"/>
    </location>
</feature>
<feature type="region of interest" description="Disordered" evidence="4">
    <location>
        <begin position="1517"/>
        <end position="1545"/>
    </location>
</feature>
<evidence type="ECO:0008006" key="10">
    <source>
        <dbReference type="Google" id="ProtNLM"/>
    </source>
</evidence>
<feature type="compositionally biased region" description="Basic and acidic residues" evidence="4">
    <location>
        <begin position="203"/>
        <end position="220"/>
    </location>
</feature>
<feature type="compositionally biased region" description="Polar residues" evidence="4">
    <location>
        <begin position="1016"/>
        <end position="1026"/>
    </location>
</feature>
<feature type="compositionally biased region" description="Polar residues" evidence="4">
    <location>
        <begin position="1137"/>
        <end position="1150"/>
    </location>
</feature>
<accession>A0A1V6RXB3</accession>
<dbReference type="EMBL" id="MDYP01000019">
    <property type="protein sequence ID" value="OQE06296.1"/>
    <property type="molecule type" value="Genomic_DNA"/>
</dbReference>
<organism evidence="8 9">
    <name type="scientific">Penicillium vulpinum</name>
    <dbReference type="NCBI Taxonomy" id="29845"/>
    <lineage>
        <taxon>Eukaryota</taxon>
        <taxon>Fungi</taxon>
        <taxon>Dikarya</taxon>
        <taxon>Ascomycota</taxon>
        <taxon>Pezizomycotina</taxon>
        <taxon>Eurotiomycetes</taxon>
        <taxon>Eurotiomycetidae</taxon>
        <taxon>Eurotiales</taxon>
        <taxon>Aspergillaceae</taxon>
        <taxon>Penicillium</taxon>
    </lineage>
</organism>
<feature type="compositionally biased region" description="Polar residues" evidence="4">
    <location>
        <begin position="1531"/>
        <end position="1545"/>
    </location>
</feature>
<comment type="caution">
    <text evidence="8">The sequence shown here is derived from an EMBL/GenBank/DDBJ whole genome shotgun (WGS) entry which is preliminary data.</text>
</comment>
<dbReference type="InterPro" id="IPR056223">
    <property type="entry name" value="PH_24"/>
</dbReference>
<dbReference type="InterPro" id="IPR051579">
    <property type="entry name" value="DDR_Transcriptional_Reg"/>
</dbReference>
<evidence type="ECO:0000313" key="9">
    <source>
        <dbReference type="Proteomes" id="UP000191518"/>
    </source>
</evidence>
<protein>
    <recommendedName>
        <fullName evidence="10">PI-PLC Y-box domain-containing protein</fullName>
    </recommendedName>
</protein>
<dbReference type="InterPro" id="IPR056222">
    <property type="entry name" value="PH_23"/>
</dbReference>
<feature type="compositionally biased region" description="Basic residues" evidence="4">
    <location>
        <begin position="95"/>
        <end position="106"/>
    </location>
</feature>
<dbReference type="InterPro" id="IPR056416">
    <property type="entry name" value="DH_2_fung"/>
</dbReference>
<evidence type="ECO:0000256" key="4">
    <source>
        <dbReference type="SAM" id="MobiDB-lite"/>
    </source>
</evidence>
<feature type="compositionally biased region" description="Low complexity" evidence="4">
    <location>
        <begin position="1254"/>
        <end position="1277"/>
    </location>
</feature>
<dbReference type="Pfam" id="PF24340">
    <property type="entry name" value="DH_2"/>
    <property type="match status" value="1"/>
</dbReference>
<feature type="compositionally biased region" description="Polar residues" evidence="4">
    <location>
        <begin position="34"/>
        <end position="47"/>
    </location>
</feature>
<reference evidence="9" key="1">
    <citation type="journal article" date="2017" name="Nat. Microbiol.">
        <title>Global analysis of biosynthetic gene clusters reveals vast potential of secondary metabolite production in Penicillium species.</title>
        <authorList>
            <person name="Nielsen J.C."/>
            <person name="Grijseels S."/>
            <person name="Prigent S."/>
            <person name="Ji B."/>
            <person name="Dainat J."/>
            <person name="Nielsen K.F."/>
            <person name="Frisvad J.C."/>
            <person name="Workman M."/>
            <person name="Nielsen J."/>
        </authorList>
    </citation>
    <scope>NUCLEOTIDE SEQUENCE [LARGE SCALE GENOMIC DNA]</scope>
    <source>
        <strain evidence="9">IBT 29486</strain>
    </source>
</reference>
<evidence type="ECO:0000256" key="2">
    <source>
        <dbReference type="ARBA" id="ARBA00022763"/>
    </source>
</evidence>
<dbReference type="Pfam" id="PF24345">
    <property type="entry name" value="PH_24"/>
    <property type="match status" value="1"/>
</dbReference>
<keyword evidence="2" id="KW-0227">DNA damage</keyword>
<dbReference type="GO" id="GO:0005634">
    <property type="term" value="C:nucleus"/>
    <property type="evidence" value="ECO:0007669"/>
    <property type="project" value="UniProtKB-SubCell"/>
</dbReference>
<feature type="compositionally biased region" description="Polar residues" evidence="4">
    <location>
        <begin position="119"/>
        <end position="129"/>
    </location>
</feature>
<dbReference type="PANTHER" id="PTHR23196">
    <property type="entry name" value="PAX TRANSCRIPTION ACTIVATION DOMAIN INTERACTING PROTEIN"/>
    <property type="match status" value="1"/>
</dbReference>
<feature type="compositionally biased region" description="Basic and acidic residues" evidence="4">
    <location>
        <begin position="373"/>
        <end position="390"/>
    </location>
</feature>
<dbReference type="OrthoDB" id="5408934at2759"/>
<sequence length="1721" mass="187718">MPSPATPQRPSNRGGTPKSTSKPLDIGEPLGAHDTNTVRSRVRNWQQKGGGVVTIDDSYDDDEENDAKLKPKPAKVKAERLEKLVKPSKDIPPTTRKRSHSTPRKRVVSDEHWKRTRNRASTQSSTRNLPTPKRIAEYTVNQGRAIPLRGKHDNSEDESEKGRDPPRFQAKRGTGAGTKSPIRDTKSAGARQNIDTINESDYETDHPRSFEPSELSDRFKAHSPPPEDAWAASEADFSELSRRRKRGPAKPPKGGIFAHMIDESKKMFGIPEPEPPRPTPTPTTGRGAKIEAWLSDTPDPFMDEAGSKTDMPAPLDLKLGRARRSQKLADGDQPGTESEQSAISERPKSSDSRPKSTVSKHSRGKDSSSSIDKISRAQDCELPSESKRASLDMASKLSVKSKDDNLVKDKPYEDSLAPSESDLQPFSDGGSEVSGNNAPVPLSHKKPFPATGYHRLSTIVSTESLSTTLTDGTEHVLKSTTTEKRKSELAEEAEEAEKDDQFDPDSLPVVSSQLKRRLTTHNDLMSVLSVSTSRRSIRSNRSIRTNKSRLAHATVDDLLHELSGDETKYMRELKTLVGGVIPVLLTCVLSRSDSAIAAGLFRPSLDPEDDVNFSKPIVNMGVAIERLKNLHKRIPQDNADALLTWAQGAQRVYREYLKAWRLGFKDVIVNLAPLEEGEVHNDADTKSLDEGLERDENGDIVDSNGEKVDVAYLLKRPLVRLKYLAKSFKGINMLEPSPKAEETAAAYQSLVVDARKRVRDERARLEDDSAASIDPTRTRDPMTLGVLHGIGIDQTRHVRARDFFNLSLYHSSGQLVDCRAELLYRDNASSKGPGGDLLICEIDHSDRWLLFPPMDLRCVSARRGESKHEIVVMLRSAPEDETRYWQELISLRIDEEEVGSEWISLLGSDPIPPSICRSQSFISRAKQNKARKPPAIGSPPRPNPNDIDIPIGEKASGKRRSWTKEHSSEPSTGNSVTDARSSLSSVVTRETDYTTGGSELSAKSARPDLPLLPSTAPRNSPTSPEKTATGLKRSKAKRLSRYGDSPASEGTSQHTAVSDKAHEHSGPAVASPQTPSTPTGHRFYGETDGSPTQASPREKSRSRIPQPQKTPVREPEPESPRVSSVPSATLPLIPKIRTSSSQTHLSTPTSIGPEDEEDYPPLECLPKQEIPETPTRSRRKKSRRRPKDDDSPPPPPPHRSPSPANNKRSTTPVLTSSSGGLKRRGSSPLKHEYEPSTASDYSETDSDASTVRHYSYSSSEYSKSGGYSDSGEDYSSVSEDEEYVTPKPRALDVITDASSLSPSNSVSQSGYRAVPLQPTKTNKAMASVFAWSDKGNWEALIPDECSIVVSPGLIEAFPVGSEPDETSDSQSSRPLVSLELTPLVPIRRGTAIDISIRSPPTERSKITSSNNIMFRSGNPDECDTLYGLINQSRINNPTYIALQNARGPFNDHVSTFEPAPKSSGGLFGWPRRRKSYRASSSPRSLAEGSESSVGTMSSAFSALKRFGTGSKMFNISRSTIESRPDREGSIYSGSGYSTNDPSPNSGLGRIVAAVKGADGIGLSNAKVRLYARESASKWRDMGAARLTIMRAPPKNPSRPGTGVSGRNEGSFPHGDNADNASGNSPPGSGSTSPRGAISPEKRIVICGKTRGETLLDVCLGESAFERIARTGIAVSIREEDEDASVAKKGGVATGSGKIFMIQMKSEAEAAYTFGLVGKLRY</sequence>
<feature type="compositionally biased region" description="Basic and acidic residues" evidence="4">
    <location>
        <begin position="472"/>
        <end position="489"/>
    </location>
</feature>